<dbReference type="Pfam" id="PF19290">
    <property type="entry name" value="PmbA_TldD_2nd"/>
    <property type="match status" value="1"/>
</dbReference>
<keyword evidence="6" id="KW-1185">Reference proteome</keyword>
<protein>
    <recommendedName>
        <fullName evidence="7">PmbA protein</fullName>
    </recommendedName>
</protein>
<proteinExistence type="inferred from homology"/>
<dbReference type="PANTHER" id="PTHR43421:SF1">
    <property type="entry name" value="METALLOPROTEASE PMBA"/>
    <property type="match status" value="1"/>
</dbReference>
<evidence type="ECO:0000259" key="3">
    <source>
        <dbReference type="Pfam" id="PF19289"/>
    </source>
</evidence>
<accession>A9I231</accession>
<dbReference type="Pfam" id="PF19289">
    <property type="entry name" value="PmbA_TldD_3rd"/>
    <property type="match status" value="1"/>
</dbReference>
<dbReference type="AlphaFoldDB" id="A9I231"/>
<dbReference type="InterPro" id="IPR045569">
    <property type="entry name" value="Metalloprtase-TldD/E_C"/>
</dbReference>
<dbReference type="GO" id="GO:0008237">
    <property type="term" value="F:metallopeptidase activity"/>
    <property type="evidence" value="ECO:0007669"/>
    <property type="project" value="InterPro"/>
</dbReference>
<dbReference type="EMBL" id="AM902716">
    <property type="protein sequence ID" value="CAP40923.1"/>
    <property type="molecule type" value="Genomic_DNA"/>
</dbReference>
<dbReference type="STRING" id="94624.Bpet0591"/>
<evidence type="ECO:0000313" key="6">
    <source>
        <dbReference type="Proteomes" id="UP000001225"/>
    </source>
</evidence>
<organism evidence="5 6">
    <name type="scientific">Bordetella petrii (strain ATCC BAA-461 / DSM 12804 / CCUG 43448 / CIP 107267 / Se-1111R)</name>
    <dbReference type="NCBI Taxonomy" id="340100"/>
    <lineage>
        <taxon>Bacteria</taxon>
        <taxon>Pseudomonadati</taxon>
        <taxon>Pseudomonadota</taxon>
        <taxon>Betaproteobacteria</taxon>
        <taxon>Burkholderiales</taxon>
        <taxon>Alcaligenaceae</taxon>
        <taxon>Bordetella</taxon>
    </lineage>
</organism>
<evidence type="ECO:0000259" key="4">
    <source>
        <dbReference type="Pfam" id="PF19290"/>
    </source>
</evidence>
<evidence type="ECO:0008006" key="7">
    <source>
        <dbReference type="Google" id="ProtNLM"/>
    </source>
</evidence>
<comment type="similarity">
    <text evidence="1">Belongs to the peptidase U62 family.</text>
</comment>
<dbReference type="InterPro" id="IPR045570">
    <property type="entry name" value="Metalloprtase-TldD/E_cen_dom"/>
</dbReference>
<name>A9I231_BORPD</name>
<feature type="domain" description="Metalloprotease TldD/E central" evidence="4">
    <location>
        <begin position="182"/>
        <end position="286"/>
    </location>
</feature>
<dbReference type="SUPFAM" id="SSF111283">
    <property type="entry name" value="Putative modulator of DNA gyrase, PmbA/TldD"/>
    <property type="match status" value="1"/>
</dbReference>
<dbReference type="Gene3D" id="3.30.2290.10">
    <property type="entry name" value="PmbA/TldD superfamily"/>
    <property type="match status" value="1"/>
</dbReference>
<dbReference type="Pfam" id="PF01523">
    <property type="entry name" value="PmbA_TldD_1st"/>
    <property type="match status" value="1"/>
</dbReference>
<dbReference type="InterPro" id="IPR036059">
    <property type="entry name" value="TldD/PmbA_sf"/>
</dbReference>
<feature type="domain" description="Metalloprotease TldD/E C-terminal" evidence="3">
    <location>
        <begin position="293"/>
        <end position="505"/>
    </location>
</feature>
<dbReference type="GO" id="GO:0005829">
    <property type="term" value="C:cytosol"/>
    <property type="evidence" value="ECO:0007669"/>
    <property type="project" value="TreeGrafter"/>
</dbReference>
<dbReference type="GO" id="GO:0006508">
    <property type="term" value="P:proteolysis"/>
    <property type="evidence" value="ECO:0007669"/>
    <property type="project" value="InterPro"/>
</dbReference>
<reference evidence="5 6" key="1">
    <citation type="journal article" date="2008" name="BMC Genomics">
        <title>The missing link: Bordetella petrii is endowed with both the metabolic versatility of environmental bacteria and virulence traits of pathogenic Bordetellae.</title>
        <authorList>
            <person name="Gross R."/>
            <person name="Guzman C.A."/>
            <person name="Sebaihia M."/>
            <person name="Martins Dos Santos V.A."/>
            <person name="Pieper D.H."/>
            <person name="Koebnik R."/>
            <person name="Lechner M."/>
            <person name="Bartels D."/>
            <person name="Buhrmester J."/>
            <person name="Choudhuri J.V."/>
            <person name="Ebensen T."/>
            <person name="Gaigalat L."/>
            <person name="Herrmann S."/>
            <person name="Khachane A.N."/>
            <person name="Larisch C."/>
            <person name="Link S."/>
            <person name="Linke B."/>
            <person name="Meyer F."/>
            <person name="Mormann S."/>
            <person name="Nakunst D."/>
            <person name="Rueckert C."/>
            <person name="Schneiker-Bekel S."/>
            <person name="Schulze K."/>
            <person name="Vorhoelter F.J."/>
            <person name="Yevsa T."/>
            <person name="Engle J.T."/>
            <person name="Goldman W.E."/>
            <person name="Puehler A."/>
            <person name="Goebel U.B."/>
            <person name="Goesmann A."/>
            <person name="Bloecker H."/>
            <person name="Kaiser O."/>
            <person name="Martinez-Arias R."/>
        </authorList>
    </citation>
    <scope>NUCLEOTIDE SEQUENCE [LARGE SCALE GENOMIC DNA]</scope>
    <source>
        <strain evidence="6">ATCC BAA-461 / DSM 12804 / CCUG 43448 / CIP 107267 / Se-1111R</strain>
    </source>
</reference>
<evidence type="ECO:0000259" key="2">
    <source>
        <dbReference type="Pfam" id="PF01523"/>
    </source>
</evidence>
<evidence type="ECO:0000313" key="5">
    <source>
        <dbReference type="EMBL" id="CAP40923.1"/>
    </source>
</evidence>
<dbReference type="KEGG" id="bpt:Bpet0591"/>
<dbReference type="InterPro" id="IPR002510">
    <property type="entry name" value="Metalloprtase-TldD/E_N"/>
</dbReference>
<evidence type="ECO:0000256" key="1">
    <source>
        <dbReference type="ARBA" id="ARBA00005836"/>
    </source>
</evidence>
<gene>
    <name evidence="5" type="ordered locus">Bpet0591</name>
</gene>
<dbReference type="Proteomes" id="UP000001225">
    <property type="component" value="Chromosome"/>
</dbReference>
<sequence length="506" mass="53942">MHFSLDLRLAGPVVAVVVNIGVGRRIGNRGSHGNSANTDLAMITVSVHWTAMVNTPASSLPLAANHARFSELVEQALAHARRIGASDAAAEVSESLGLSVSVRKDDIETVEQTRDRSLDLTVYAGQSRGSASTSDFSEAALRQTVEAAWHIARHTAADPAAGLPDADQLAADIPDLALHYGWPVTTEQAAELALRAERAARAVDPRITNTDGATVGTYEGQFVMGNTRGFLGGYPYSRHSLSVAPIAGRGNHMQRDYWYTSERDPARLASPEAIGRYAGERTLSRLSARRIRTGKFPVLFEAPLALGLLGAFTQATSGGALYRKASFLVDALGKPVFPDHIDISEDPHVRGGMGSSPFDDEGVRTRARSVVTGGVLEGYFLSSYTARKLGLVTTGNAGGSHNLTLSSRHTRPGDDFEAMLRKLGTGFLVTELIGQGVNYVTGDYSRGAFGYWVENGQIQHAVQEITIAGNLAEMFRQIVAVGADTIARGTKRTGSILIEQMAIAGT</sequence>
<dbReference type="InterPro" id="IPR035068">
    <property type="entry name" value="TldD/PmbA_N"/>
</dbReference>
<feature type="domain" description="Metalloprotease TldD/E N-terminal" evidence="2">
    <location>
        <begin position="92"/>
        <end position="152"/>
    </location>
</feature>
<dbReference type="PANTHER" id="PTHR43421">
    <property type="entry name" value="METALLOPROTEASE PMBA"/>
    <property type="match status" value="1"/>
</dbReference>
<dbReference type="NCBIfam" id="NF008268">
    <property type="entry name" value="PRK11040.1"/>
    <property type="match status" value="1"/>
</dbReference>
<dbReference type="eggNOG" id="COG0312">
    <property type="taxonomic scope" value="Bacteria"/>
</dbReference>
<dbReference type="InterPro" id="IPR047657">
    <property type="entry name" value="PmbA"/>
</dbReference>